<dbReference type="RefSeq" id="WP_202825753.1">
    <property type="nucleotide sequence ID" value="NZ_JAEUXJ010000004.1"/>
</dbReference>
<dbReference type="SUPFAM" id="SSF53850">
    <property type="entry name" value="Periplasmic binding protein-like II"/>
    <property type="match status" value="1"/>
</dbReference>
<evidence type="ECO:0000313" key="4">
    <source>
        <dbReference type="Proteomes" id="UP000606490"/>
    </source>
</evidence>
<comment type="similarity">
    <text evidence="1">Belongs to the UPF0065 (bug) family.</text>
</comment>
<dbReference type="EMBL" id="JAEUXJ010000004">
    <property type="protein sequence ID" value="MBL6456010.1"/>
    <property type="molecule type" value="Genomic_DNA"/>
</dbReference>
<dbReference type="CDD" id="cd07012">
    <property type="entry name" value="PBP2_Bug_TTT"/>
    <property type="match status" value="1"/>
</dbReference>
<dbReference type="Proteomes" id="UP000606490">
    <property type="component" value="Unassembled WGS sequence"/>
</dbReference>
<dbReference type="Gene3D" id="3.40.190.10">
    <property type="entry name" value="Periplasmic binding protein-like II"/>
    <property type="match status" value="1"/>
</dbReference>
<dbReference type="InterPro" id="IPR005064">
    <property type="entry name" value="BUG"/>
</dbReference>
<dbReference type="Gene3D" id="3.40.190.150">
    <property type="entry name" value="Bordetella uptake gene, domain 1"/>
    <property type="match status" value="1"/>
</dbReference>
<feature type="signal peptide" evidence="2">
    <location>
        <begin position="1"/>
        <end position="23"/>
    </location>
</feature>
<sequence>MTMLTRRTALAAGLATLAGPALAAFPDRPIRWLVGYPPGGGTDVLARLVGQSMGTRLGVPIVIENRPGAATNIAAEAAANAPPDGTTVFTAGNETLVFNPALYKRLPFDADTGLRPLGLMARFHLVLCTKPEGGPDSPAAFLAAAKARSIDYASPGIGSPHHLAMERLARDLGIKLNHVPYRGLAPAMTDLMNGTVTAAVLDMAAGAEVIRTRKVQPLALLSAARLEGLPDLPTAREAYSLAGFEAYAWQGLTAPGKTPDEIAARLSRDLAASIAEPAVQARMREIGLDPLTGGPEEHRAMIAAERAIYWPLIKGLGLSLD</sequence>
<accession>A0ABS1V2T9</accession>
<dbReference type="Pfam" id="PF03401">
    <property type="entry name" value="TctC"/>
    <property type="match status" value="1"/>
</dbReference>
<evidence type="ECO:0000256" key="1">
    <source>
        <dbReference type="ARBA" id="ARBA00006987"/>
    </source>
</evidence>
<gene>
    <name evidence="3" type="ORF">JMJ55_11795</name>
</gene>
<dbReference type="InterPro" id="IPR042100">
    <property type="entry name" value="Bug_dom1"/>
</dbReference>
<evidence type="ECO:0000256" key="2">
    <source>
        <dbReference type="SAM" id="SignalP"/>
    </source>
</evidence>
<comment type="caution">
    <text evidence="3">The sequence shown here is derived from an EMBL/GenBank/DDBJ whole genome shotgun (WGS) entry which is preliminary data.</text>
</comment>
<feature type="chain" id="PRO_5047171866" evidence="2">
    <location>
        <begin position="24"/>
        <end position="321"/>
    </location>
</feature>
<keyword evidence="2" id="KW-0732">Signal</keyword>
<keyword evidence="4" id="KW-1185">Reference proteome</keyword>
<dbReference type="PIRSF" id="PIRSF017082">
    <property type="entry name" value="YflP"/>
    <property type="match status" value="1"/>
</dbReference>
<evidence type="ECO:0000313" key="3">
    <source>
        <dbReference type="EMBL" id="MBL6456010.1"/>
    </source>
</evidence>
<dbReference type="PANTHER" id="PTHR42928">
    <property type="entry name" value="TRICARBOXYLATE-BINDING PROTEIN"/>
    <property type="match status" value="1"/>
</dbReference>
<reference evidence="3 4" key="1">
    <citation type="submission" date="2021-01" db="EMBL/GenBank/DDBJ databases">
        <title>Belnapia mucosa sp. nov. and Belnapia arida sp. nov., isolated from the Tabernas Desert (Almeria, Spain).</title>
        <authorList>
            <person name="Molina-Menor E."/>
            <person name="Vidal-Verdu A."/>
            <person name="Calonge A."/>
            <person name="Satari L."/>
            <person name="Pereto Magraner J."/>
            <person name="Porcar Miralles M."/>
        </authorList>
    </citation>
    <scope>NUCLEOTIDE SEQUENCE [LARGE SCALE GENOMIC DNA]</scope>
    <source>
        <strain evidence="3 4">T6</strain>
    </source>
</reference>
<name>A0ABS1V2T9_9PROT</name>
<protein>
    <submittedName>
        <fullName evidence="3">Tripartite tricarboxylate transporter substrate binding protein</fullName>
    </submittedName>
</protein>
<organism evidence="3 4">
    <name type="scientific">Belnapia mucosa</name>
    <dbReference type="NCBI Taxonomy" id="2804532"/>
    <lineage>
        <taxon>Bacteria</taxon>
        <taxon>Pseudomonadati</taxon>
        <taxon>Pseudomonadota</taxon>
        <taxon>Alphaproteobacteria</taxon>
        <taxon>Acetobacterales</taxon>
        <taxon>Roseomonadaceae</taxon>
        <taxon>Belnapia</taxon>
    </lineage>
</organism>
<proteinExistence type="inferred from homology"/>
<dbReference type="PANTHER" id="PTHR42928:SF5">
    <property type="entry name" value="BLR1237 PROTEIN"/>
    <property type="match status" value="1"/>
</dbReference>